<accession>A0A7J6PB98</accession>
<dbReference type="AlphaFoldDB" id="A0A7J6PB98"/>
<sequence>MLRTSIRRLARRSTLVDELGAKRRDPYATDGFKPLDDNYVWAYTRNILDGTVYTKHSDGGAARGTSSSTLGLTPTQGREGGFGLGSNPKTFTVIDSVPSSQASSRAPPPPPPSARPPPPPPRATPWVSLSPVLLGSMTIVSGRLVGTRSTFLRSLTTARQQLQRKPISRQAEVSQRIAKCRSLEEPATLRRPHTSSRRTVDRMTDLLTERASSVHPRVISNALWSSARLSCHTDCHHLVRSLVTVISSLPSLEAFEPLHIANCLWACGSLYDCLSDAPTKRSVLAAVSHLVKCLLSRRPSADFTEQNISNIIWGLGVMEVLQPSGLLLHLSTLAEAHLNHHAAATQSQANAVWGLAKLLQAVEDGGALSDIEKQQVRRVIQNVSFRSVTRWSSSPGVSARPEELGMVVWALAVALGGVTDASRETLTQLSSVIRSNAASIAALRGSDRLVSNILWSIGILRYWDDNLQHFLHSVSPVLSSPAAQSSARNACASAAVDQCLAGDPEPRAITALLIGVAASIKRPILSSRSIESLFRVAESVIDAEHLPPTLAAQLFTVQLWGHCCLPRPLYWSERLLQKTVDGMQSAVREALERASPLSRVLVEPTAVRAGWDVDFGVGGELGVDWMIT</sequence>
<dbReference type="OrthoDB" id="439845at2759"/>
<reference evidence="2 3" key="1">
    <citation type="submission" date="2020-04" db="EMBL/GenBank/DDBJ databases">
        <title>Perkinsus olseni comparative genomics.</title>
        <authorList>
            <person name="Bogema D.R."/>
        </authorList>
    </citation>
    <scope>NUCLEOTIDE SEQUENCE [LARGE SCALE GENOMIC DNA]</scope>
    <source>
        <strain evidence="2">00978-12</strain>
    </source>
</reference>
<protein>
    <submittedName>
        <fullName evidence="2">Uncharacterized protein</fullName>
    </submittedName>
</protein>
<feature type="compositionally biased region" description="Pro residues" evidence="1">
    <location>
        <begin position="106"/>
        <end position="123"/>
    </location>
</feature>
<evidence type="ECO:0000313" key="3">
    <source>
        <dbReference type="Proteomes" id="UP000541610"/>
    </source>
</evidence>
<organism evidence="2 3">
    <name type="scientific">Perkinsus olseni</name>
    <name type="common">Perkinsus atlanticus</name>
    <dbReference type="NCBI Taxonomy" id="32597"/>
    <lineage>
        <taxon>Eukaryota</taxon>
        <taxon>Sar</taxon>
        <taxon>Alveolata</taxon>
        <taxon>Perkinsozoa</taxon>
        <taxon>Perkinsea</taxon>
        <taxon>Perkinsida</taxon>
        <taxon>Perkinsidae</taxon>
        <taxon>Perkinsus</taxon>
    </lineage>
</organism>
<feature type="compositionally biased region" description="Low complexity" evidence="1">
    <location>
        <begin position="64"/>
        <end position="73"/>
    </location>
</feature>
<dbReference type="EMBL" id="JABANP010000051">
    <property type="protein sequence ID" value="KAF4693036.1"/>
    <property type="molecule type" value="Genomic_DNA"/>
</dbReference>
<comment type="caution">
    <text evidence="2">The sequence shown here is derived from an EMBL/GenBank/DDBJ whole genome shotgun (WGS) entry which is preliminary data.</text>
</comment>
<evidence type="ECO:0000313" key="2">
    <source>
        <dbReference type="EMBL" id="KAF4693036.1"/>
    </source>
</evidence>
<dbReference type="SUPFAM" id="SSF48371">
    <property type="entry name" value="ARM repeat"/>
    <property type="match status" value="1"/>
</dbReference>
<dbReference type="InterPro" id="IPR016024">
    <property type="entry name" value="ARM-type_fold"/>
</dbReference>
<proteinExistence type="predicted"/>
<name>A0A7J6PB98_PEROL</name>
<evidence type="ECO:0000256" key="1">
    <source>
        <dbReference type="SAM" id="MobiDB-lite"/>
    </source>
</evidence>
<feature type="region of interest" description="Disordered" evidence="1">
    <location>
        <begin position="56"/>
        <end position="124"/>
    </location>
</feature>
<gene>
    <name evidence="2" type="ORF">FOZ60_012027</name>
</gene>
<dbReference type="Proteomes" id="UP000541610">
    <property type="component" value="Unassembled WGS sequence"/>
</dbReference>